<accession>A0A540KTU9</accession>
<proteinExistence type="predicted"/>
<reference evidence="1 2" key="1">
    <citation type="journal article" date="2019" name="G3 (Bethesda)">
        <title>Sequencing of a Wild Apple (Malus baccata) Genome Unravels the Differences Between Cultivated and Wild Apple Species Regarding Disease Resistance and Cold Tolerance.</title>
        <authorList>
            <person name="Chen X."/>
        </authorList>
    </citation>
    <scope>NUCLEOTIDE SEQUENCE [LARGE SCALE GENOMIC DNA]</scope>
    <source>
        <strain evidence="2">cv. Shandingzi</strain>
        <tissue evidence="1">Leaves</tissue>
    </source>
</reference>
<evidence type="ECO:0000313" key="1">
    <source>
        <dbReference type="EMBL" id="TQD77655.1"/>
    </source>
</evidence>
<comment type="caution">
    <text evidence="1">The sequence shown here is derived from an EMBL/GenBank/DDBJ whole genome shotgun (WGS) entry which is preliminary data.</text>
</comment>
<keyword evidence="2" id="KW-1185">Reference proteome</keyword>
<dbReference type="AlphaFoldDB" id="A0A540KTU9"/>
<organism evidence="1 2">
    <name type="scientific">Malus baccata</name>
    <name type="common">Siberian crab apple</name>
    <name type="synonym">Pyrus baccata</name>
    <dbReference type="NCBI Taxonomy" id="106549"/>
    <lineage>
        <taxon>Eukaryota</taxon>
        <taxon>Viridiplantae</taxon>
        <taxon>Streptophyta</taxon>
        <taxon>Embryophyta</taxon>
        <taxon>Tracheophyta</taxon>
        <taxon>Spermatophyta</taxon>
        <taxon>Magnoliopsida</taxon>
        <taxon>eudicotyledons</taxon>
        <taxon>Gunneridae</taxon>
        <taxon>Pentapetalae</taxon>
        <taxon>rosids</taxon>
        <taxon>fabids</taxon>
        <taxon>Rosales</taxon>
        <taxon>Rosaceae</taxon>
        <taxon>Amygdaloideae</taxon>
        <taxon>Maleae</taxon>
        <taxon>Malus</taxon>
    </lineage>
</organism>
<gene>
    <name evidence="1" type="ORF">C1H46_036816</name>
</gene>
<sequence length="155" mass="17890">MRWKSWKAMPEKNVKANKINREKKTLLHHSSSRPFSYRMEVWQQRSTSLQTFMFDPRMSWLSPFMSPSPSFFLRLRSSLWIPPRMRGFRSLQTPWIRLSGGGRGRIVGGWGMPGGKNLESLFILAVEGEVTSLTAKVADLRTELASYKSHMSLIV</sequence>
<name>A0A540KTU9_MALBA</name>
<dbReference type="EMBL" id="VIEB01000950">
    <property type="protein sequence ID" value="TQD77655.1"/>
    <property type="molecule type" value="Genomic_DNA"/>
</dbReference>
<dbReference type="Proteomes" id="UP000315295">
    <property type="component" value="Unassembled WGS sequence"/>
</dbReference>
<evidence type="ECO:0000313" key="2">
    <source>
        <dbReference type="Proteomes" id="UP000315295"/>
    </source>
</evidence>
<protein>
    <submittedName>
        <fullName evidence="1">Uncharacterized protein</fullName>
    </submittedName>
</protein>